<reference evidence="1 2" key="1">
    <citation type="submission" date="2010-08" db="EMBL/GenBank/DDBJ databases">
        <title>The draft genome of Desulfovibrio fructosovorans JJ.</title>
        <authorList>
            <consortium name="US DOE Joint Genome Institute (JGI-PGF)"/>
            <person name="Lucas S."/>
            <person name="Copeland A."/>
            <person name="Lapidus A."/>
            <person name="Cheng J.-F."/>
            <person name="Bruce D."/>
            <person name="Goodwin L."/>
            <person name="Pitluck S."/>
            <person name="Land M.L."/>
            <person name="Hauser L."/>
            <person name="Chang Y.-J."/>
            <person name="Jeffries C."/>
            <person name="Wall J.D."/>
            <person name="Stahl D.A."/>
            <person name="Arkin A.P."/>
            <person name="Dehal P."/>
            <person name="Stolyar S.M."/>
            <person name="Hazen T.C."/>
            <person name="Woyke T.J."/>
        </authorList>
    </citation>
    <scope>NUCLEOTIDE SEQUENCE [LARGE SCALE GENOMIC DNA]</scope>
    <source>
        <strain evidence="1 2">JJ</strain>
    </source>
</reference>
<dbReference type="RefSeq" id="WP_005991749.1">
    <property type="nucleotide sequence ID" value="NZ_AECZ01000005.1"/>
</dbReference>
<dbReference type="EMBL" id="AECZ01000005">
    <property type="protein sequence ID" value="EFL52203.1"/>
    <property type="molecule type" value="Genomic_DNA"/>
</dbReference>
<sequence length="236" mass="26015">MNTSAVILALSWLEPGLAALWDRQLAGEGILSRAARHCRESGVVDALCVLTDVPAIAAAGEAIGARTMACPEFFRGHPFNFLNIEGQNLAREFDLTLEIGTQADLTFFLPWNMPFLGGRMLEKMYHILLEDPLTARLLPMRPVDPQLMAHVAGGGEFFPIWLHKTVDRQLIPQLHRPAPACLTHWSRAFAGIPKVAGLPGDKIFCFRVREEADVSLAAFLEDYRLGQGGRDGESAR</sequence>
<keyword evidence="2" id="KW-1185">Reference proteome</keyword>
<gene>
    <name evidence="1" type="ORF">DesfrDRAFT_1023</name>
</gene>
<dbReference type="Proteomes" id="UP000006250">
    <property type="component" value="Unassembled WGS sequence"/>
</dbReference>
<comment type="caution">
    <text evidence="1">The sequence shown here is derived from an EMBL/GenBank/DDBJ whole genome shotgun (WGS) entry which is preliminary data.</text>
</comment>
<proteinExistence type="predicted"/>
<protein>
    <submittedName>
        <fullName evidence="1">Uncharacterized protein</fullName>
    </submittedName>
</protein>
<evidence type="ECO:0000313" key="2">
    <source>
        <dbReference type="Proteomes" id="UP000006250"/>
    </source>
</evidence>
<evidence type="ECO:0000313" key="1">
    <source>
        <dbReference type="EMBL" id="EFL52203.1"/>
    </source>
</evidence>
<dbReference type="AlphaFoldDB" id="E1JTS4"/>
<accession>E1JTS4</accession>
<name>E1JTS4_SOLFR</name>
<organism evidence="1 2">
    <name type="scientific">Solidesulfovibrio fructosivorans JJ]</name>
    <dbReference type="NCBI Taxonomy" id="596151"/>
    <lineage>
        <taxon>Bacteria</taxon>
        <taxon>Pseudomonadati</taxon>
        <taxon>Thermodesulfobacteriota</taxon>
        <taxon>Desulfovibrionia</taxon>
        <taxon>Desulfovibrionales</taxon>
        <taxon>Desulfovibrionaceae</taxon>
        <taxon>Solidesulfovibrio</taxon>
    </lineage>
</organism>
<dbReference type="STRING" id="596151.DesfrDRAFT_1023"/>